<gene>
    <name evidence="1" type="ORF">JTBB02_V1_60020</name>
</gene>
<protein>
    <submittedName>
        <fullName evidence="1">Uncharacterized protein</fullName>
    </submittedName>
</protein>
<sequence>MKAGHAPADHEYLTLALDAFRFSFGSAGALELLNEYSGLATEAAPILPSQSSGMHVPCR</sequence>
<accession>A0A7D9D233</accession>
<name>A0A7D9D233_9GAMM</name>
<evidence type="ECO:0000313" key="1">
    <source>
        <dbReference type="EMBL" id="VUX54977.1"/>
    </source>
</evidence>
<proteinExistence type="predicted"/>
<organism evidence="1">
    <name type="scientific">uncultured Woeseiaceae bacterium</name>
    <dbReference type="NCBI Taxonomy" id="1983305"/>
    <lineage>
        <taxon>Bacteria</taxon>
        <taxon>Pseudomonadati</taxon>
        <taxon>Pseudomonadota</taxon>
        <taxon>Gammaproteobacteria</taxon>
        <taxon>Woeseiales</taxon>
        <taxon>Woeseiaceae</taxon>
        <taxon>environmental samples</taxon>
    </lineage>
</organism>
<reference evidence="1" key="1">
    <citation type="submission" date="2019-07" db="EMBL/GenBank/DDBJ databases">
        <authorList>
            <person name="Weber M."/>
            <person name="Kostadinov I."/>
            <person name="Kostadinov D I."/>
        </authorList>
    </citation>
    <scope>NUCLEOTIDE SEQUENCE</scope>
    <source>
        <strain evidence="1">Gfbio:sag-sample-b02:053724c1-46a9-4a36-b237-ea2bf867836b</strain>
    </source>
</reference>
<dbReference type="EMBL" id="LR633966">
    <property type="protein sequence ID" value="VUX54977.1"/>
    <property type="molecule type" value="Genomic_DNA"/>
</dbReference>
<dbReference type="AlphaFoldDB" id="A0A7D9D233"/>